<protein>
    <submittedName>
        <fullName evidence="1">Uncharacterized protein</fullName>
    </submittedName>
</protein>
<sequence length="47" mass="5542">MQLSNYLWIGKFIFYKRNFGLCNCCVLHSKVEHNGCLKHNTKMTCNC</sequence>
<organism evidence="1">
    <name type="scientific">Rhizophora mucronata</name>
    <name type="common">Asiatic mangrove</name>
    <dbReference type="NCBI Taxonomy" id="61149"/>
    <lineage>
        <taxon>Eukaryota</taxon>
        <taxon>Viridiplantae</taxon>
        <taxon>Streptophyta</taxon>
        <taxon>Embryophyta</taxon>
        <taxon>Tracheophyta</taxon>
        <taxon>Spermatophyta</taxon>
        <taxon>Magnoliopsida</taxon>
        <taxon>eudicotyledons</taxon>
        <taxon>Gunneridae</taxon>
        <taxon>Pentapetalae</taxon>
        <taxon>rosids</taxon>
        <taxon>fabids</taxon>
        <taxon>Malpighiales</taxon>
        <taxon>Rhizophoraceae</taxon>
        <taxon>Rhizophora</taxon>
    </lineage>
</organism>
<evidence type="ECO:0000313" key="1">
    <source>
        <dbReference type="EMBL" id="MBX52337.1"/>
    </source>
</evidence>
<name>A0A2P2PC76_RHIMU</name>
<proteinExistence type="predicted"/>
<dbReference type="AlphaFoldDB" id="A0A2P2PC76"/>
<dbReference type="EMBL" id="GGEC01071853">
    <property type="protein sequence ID" value="MBX52337.1"/>
    <property type="molecule type" value="Transcribed_RNA"/>
</dbReference>
<reference evidence="1" key="1">
    <citation type="submission" date="2018-02" db="EMBL/GenBank/DDBJ databases">
        <title>Rhizophora mucronata_Transcriptome.</title>
        <authorList>
            <person name="Meera S.P."/>
            <person name="Sreeshan A."/>
            <person name="Augustine A."/>
        </authorList>
    </citation>
    <scope>NUCLEOTIDE SEQUENCE</scope>
    <source>
        <tissue evidence="1">Leaf</tissue>
    </source>
</reference>
<accession>A0A2P2PC76</accession>